<gene>
    <name evidence="2" type="ORF">SAMN05216210_0024</name>
</gene>
<dbReference type="AlphaFoldDB" id="A0A1H2DWC0"/>
<feature type="domain" description="YqcC-like" evidence="1">
    <location>
        <begin position="26"/>
        <end position="121"/>
    </location>
</feature>
<protein>
    <submittedName>
        <fullName evidence="2">Uncharacterized conserved protein YqcC, DUF446 family</fullName>
    </submittedName>
</protein>
<reference evidence="3" key="1">
    <citation type="submission" date="2016-10" db="EMBL/GenBank/DDBJ databases">
        <authorList>
            <person name="Varghese N."/>
            <person name="Submissions S."/>
        </authorList>
    </citation>
    <scope>NUCLEOTIDE SEQUENCE [LARGE SCALE GENOMIC DNA]</scope>
    <source>
        <strain evidence="3">CECT 8338</strain>
    </source>
</reference>
<dbReference type="GO" id="GO:0044010">
    <property type="term" value="P:single-species biofilm formation"/>
    <property type="evidence" value="ECO:0007669"/>
    <property type="project" value="TreeGrafter"/>
</dbReference>
<evidence type="ECO:0000313" key="3">
    <source>
        <dbReference type="Proteomes" id="UP000243924"/>
    </source>
</evidence>
<dbReference type="PIRSF" id="PIRSF006257">
    <property type="entry name" value="UCP006257"/>
    <property type="match status" value="1"/>
</dbReference>
<dbReference type="PANTHER" id="PTHR39586:SF1">
    <property type="entry name" value="CYTOPLASMIC PROTEIN"/>
    <property type="match status" value="1"/>
</dbReference>
<dbReference type="PANTHER" id="PTHR39586">
    <property type="entry name" value="CYTOPLASMIC PROTEIN-RELATED"/>
    <property type="match status" value="1"/>
</dbReference>
<dbReference type="Proteomes" id="UP000243924">
    <property type="component" value="Chromosome I"/>
</dbReference>
<sequence length="127" mass="14710">MIAREPNKPVSGLAWCSEVSPRRRMVRQHLEQLEQVLRQLGLWSQQPPEPDYLASQTPFCADTLAFEEWLQWVFIPRVNSILDRGEPLPDRCALRPMGEQALMRLGRRRVDLLVLLGQIDHQVQSAQ</sequence>
<evidence type="ECO:0000259" key="1">
    <source>
        <dbReference type="Pfam" id="PF04287"/>
    </source>
</evidence>
<evidence type="ECO:0000313" key="2">
    <source>
        <dbReference type="EMBL" id="SDT87136.1"/>
    </source>
</evidence>
<accession>A0A1H2DWC0</accession>
<organism evidence="2 3">
    <name type="scientific">Halopseudomonas salegens</name>
    <dbReference type="NCBI Taxonomy" id="1434072"/>
    <lineage>
        <taxon>Bacteria</taxon>
        <taxon>Pseudomonadati</taxon>
        <taxon>Pseudomonadota</taxon>
        <taxon>Gammaproteobacteria</taxon>
        <taxon>Pseudomonadales</taxon>
        <taxon>Pseudomonadaceae</taxon>
        <taxon>Halopseudomonas</taxon>
    </lineage>
</organism>
<dbReference type="InterPro" id="IPR036814">
    <property type="entry name" value="YqcC-like_sf"/>
</dbReference>
<proteinExistence type="predicted"/>
<name>A0A1H2DWC0_9GAMM</name>
<dbReference type="InterPro" id="IPR007384">
    <property type="entry name" value="UCP006257"/>
</dbReference>
<dbReference type="STRING" id="1434072.SAMN05216210_0024"/>
<dbReference type="Pfam" id="PF04287">
    <property type="entry name" value="DUF446"/>
    <property type="match status" value="1"/>
</dbReference>
<dbReference type="EMBL" id="LT629787">
    <property type="protein sequence ID" value="SDT87136.1"/>
    <property type="molecule type" value="Genomic_DNA"/>
</dbReference>
<dbReference type="Gene3D" id="1.20.1440.40">
    <property type="entry name" value="YqcC-like"/>
    <property type="match status" value="1"/>
</dbReference>
<keyword evidence="3" id="KW-1185">Reference proteome</keyword>
<dbReference type="InterPro" id="IPR023376">
    <property type="entry name" value="YqcC-like_dom"/>
</dbReference>
<dbReference type="SUPFAM" id="SSF158452">
    <property type="entry name" value="YqcC-like"/>
    <property type="match status" value="1"/>
</dbReference>